<name>A0A379MVB7_9BACT</name>
<organism evidence="4 5">
    <name type="scientific">Rikenella microfusus</name>
    <dbReference type="NCBI Taxonomy" id="28139"/>
    <lineage>
        <taxon>Bacteria</taxon>
        <taxon>Pseudomonadati</taxon>
        <taxon>Bacteroidota</taxon>
        <taxon>Bacteroidia</taxon>
        <taxon>Bacteroidales</taxon>
        <taxon>Rikenellaceae</taxon>
        <taxon>Rikenella</taxon>
    </lineage>
</organism>
<keyword evidence="5" id="KW-1185">Reference proteome</keyword>
<dbReference type="Gene3D" id="3.40.50.300">
    <property type="entry name" value="P-loop containing nucleotide triphosphate hydrolases"/>
    <property type="match status" value="1"/>
</dbReference>
<dbReference type="InterPro" id="IPR050566">
    <property type="entry name" value="Deoxyribonucleoside_kinase"/>
</dbReference>
<feature type="binding site" evidence="2">
    <location>
        <begin position="11"/>
        <end position="19"/>
    </location>
    <ligand>
        <name>ATP</name>
        <dbReference type="ChEBI" id="CHEBI:30616"/>
    </ligand>
</feature>
<dbReference type="EC" id="2.7.1.74" evidence="4"/>
<dbReference type="Proteomes" id="UP000255233">
    <property type="component" value="Unassembled WGS sequence"/>
</dbReference>
<reference evidence="4 5" key="1">
    <citation type="submission" date="2018-06" db="EMBL/GenBank/DDBJ databases">
        <authorList>
            <consortium name="Pathogen Informatics"/>
            <person name="Doyle S."/>
        </authorList>
    </citation>
    <scope>NUCLEOTIDE SEQUENCE [LARGE SCALE GENOMIC DNA]</scope>
    <source>
        <strain evidence="4 5">NCTC11190</strain>
    </source>
</reference>
<feature type="domain" description="Deoxynucleoside kinase" evidence="3">
    <location>
        <begin position="7"/>
        <end position="192"/>
    </location>
</feature>
<protein>
    <submittedName>
        <fullName evidence="4">Deoxyadenosine/deoxycytidine kinase</fullName>
        <ecNumber evidence="4">2.7.1.74</ecNumber>
    </submittedName>
</protein>
<evidence type="ECO:0000313" key="4">
    <source>
        <dbReference type="EMBL" id="SUE34582.1"/>
    </source>
</evidence>
<dbReference type="STRING" id="880526.GCA_000427365_02006"/>
<dbReference type="GO" id="GO:0005737">
    <property type="term" value="C:cytoplasm"/>
    <property type="evidence" value="ECO:0007669"/>
    <property type="project" value="TreeGrafter"/>
</dbReference>
<dbReference type="GO" id="GO:0004137">
    <property type="term" value="F:deoxycytidine kinase activity"/>
    <property type="evidence" value="ECO:0007669"/>
    <property type="project" value="UniProtKB-EC"/>
</dbReference>
<dbReference type="PANTHER" id="PTHR10513:SF35">
    <property type="entry name" value="DEOXYADENOSINE KINASE"/>
    <property type="match status" value="1"/>
</dbReference>
<dbReference type="GO" id="GO:0005524">
    <property type="term" value="F:ATP binding"/>
    <property type="evidence" value="ECO:0007669"/>
    <property type="project" value="UniProtKB-KW"/>
</dbReference>
<dbReference type="EMBL" id="UGVL01000001">
    <property type="protein sequence ID" value="SUE34582.1"/>
    <property type="molecule type" value="Genomic_DNA"/>
</dbReference>
<keyword evidence="2" id="KW-0067">ATP-binding</keyword>
<dbReference type="AlphaFoldDB" id="A0A379MVB7"/>
<dbReference type="InterPro" id="IPR031314">
    <property type="entry name" value="DNK_dom"/>
</dbReference>
<dbReference type="InterPro" id="IPR002624">
    <property type="entry name" value="DCK/DGK"/>
</dbReference>
<dbReference type="SUPFAM" id="SSF52540">
    <property type="entry name" value="P-loop containing nucleoside triphosphate hydrolases"/>
    <property type="match status" value="1"/>
</dbReference>
<dbReference type="Pfam" id="PF01712">
    <property type="entry name" value="dNK"/>
    <property type="match status" value="1"/>
</dbReference>
<gene>
    <name evidence="4" type="primary">dck_2</name>
    <name evidence="4" type="ORF">NCTC11190_01814</name>
</gene>
<feature type="binding site" evidence="2">
    <location>
        <begin position="140"/>
        <end position="144"/>
    </location>
    <ligand>
        <name>ATP</name>
        <dbReference type="ChEBI" id="CHEBI:30616"/>
    </ligand>
</feature>
<evidence type="ECO:0000256" key="2">
    <source>
        <dbReference type="PIRSR" id="PIRSR000705-3"/>
    </source>
</evidence>
<sequence length="212" mass="25046">MKKQSYILITGCTGVGKSTVATYLASEFGMEYFDDPYVNNPFLSNALNREKSTAFQSQLYFFTEFIKLHFDISKYNHPVIQERSIYESVHIFCEMYYHLGIFTKEELSVFKDLLSVVSNMLKEPDIIIYLRSTPATIYHRLRQRNRDLEKDINEKYTETQLALYEKWIKFINQESHINLIEIDNTHLSISQCNELIGLTLQKLLRLPKNKYL</sequence>
<keyword evidence="4" id="KW-0418">Kinase</keyword>
<proteinExistence type="predicted"/>
<keyword evidence="4" id="KW-0808">Transferase</keyword>
<dbReference type="InterPro" id="IPR027417">
    <property type="entry name" value="P-loop_NTPase"/>
</dbReference>
<accession>A0A379MVB7</accession>
<dbReference type="PANTHER" id="PTHR10513">
    <property type="entry name" value="DEOXYNUCLEOSIDE KINASE"/>
    <property type="match status" value="1"/>
</dbReference>
<evidence type="ECO:0000313" key="5">
    <source>
        <dbReference type="Proteomes" id="UP000255233"/>
    </source>
</evidence>
<keyword evidence="2" id="KW-0547">Nucleotide-binding</keyword>
<feature type="active site" description="Proton acceptor" evidence="1">
    <location>
        <position position="82"/>
    </location>
</feature>
<evidence type="ECO:0000259" key="3">
    <source>
        <dbReference type="Pfam" id="PF01712"/>
    </source>
</evidence>
<dbReference type="PIRSF" id="PIRSF000705">
    <property type="entry name" value="DNK"/>
    <property type="match status" value="1"/>
</dbReference>
<evidence type="ECO:0000256" key="1">
    <source>
        <dbReference type="PIRSR" id="PIRSR000705-1"/>
    </source>
</evidence>